<feature type="transmembrane region" description="Helical" evidence="7">
    <location>
        <begin position="64"/>
        <end position="82"/>
    </location>
</feature>
<evidence type="ECO:0000259" key="10">
    <source>
        <dbReference type="Pfam" id="PF07670"/>
    </source>
</evidence>
<feature type="transmembrane region" description="Helical" evidence="7">
    <location>
        <begin position="329"/>
        <end position="350"/>
    </location>
</feature>
<feature type="domain" description="Concentrative nucleoside transporter C-terminal" evidence="9">
    <location>
        <begin position="358"/>
        <end position="566"/>
    </location>
</feature>
<comment type="caution">
    <text evidence="11">The sequence shown here is derived from an EMBL/GenBank/DDBJ whole genome shotgun (WGS) entry which is preliminary data.</text>
</comment>
<dbReference type="PANTHER" id="PTHR10590:SF4">
    <property type="entry name" value="SOLUTE CARRIER FAMILY 28 MEMBER 3"/>
    <property type="match status" value="1"/>
</dbReference>
<dbReference type="Proteomes" id="UP000650833">
    <property type="component" value="Unassembled WGS sequence"/>
</dbReference>
<dbReference type="Pfam" id="PF01773">
    <property type="entry name" value="Nucleos_tra2_N"/>
    <property type="match status" value="1"/>
</dbReference>
<name>A0A8H7R5W8_9FUNG</name>
<evidence type="ECO:0000256" key="5">
    <source>
        <dbReference type="ARBA" id="ARBA00022989"/>
    </source>
</evidence>
<evidence type="ECO:0000256" key="4">
    <source>
        <dbReference type="ARBA" id="ARBA00022692"/>
    </source>
</evidence>
<keyword evidence="4 7" id="KW-0812">Transmembrane</keyword>
<evidence type="ECO:0000256" key="3">
    <source>
        <dbReference type="ARBA" id="ARBA00022475"/>
    </source>
</evidence>
<comment type="similarity">
    <text evidence="2">Belongs to the concentrative nucleoside transporter (CNT) (TC 2.A.41) family.</text>
</comment>
<dbReference type="AlphaFoldDB" id="A0A8H7R5W8"/>
<evidence type="ECO:0000256" key="1">
    <source>
        <dbReference type="ARBA" id="ARBA00004651"/>
    </source>
</evidence>
<evidence type="ECO:0000256" key="2">
    <source>
        <dbReference type="ARBA" id="ARBA00009033"/>
    </source>
</evidence>
<dbReference type="Pfam" id="PF07670">
    <property type="entry name" value="Gate"/>
    <property type="match status" value="1"/>
</dbReference>
<dbReference type="EMBL" id="JAEPRC010000196">
    <property type="protein sequence ID" value="KAG2204490.1"/>
    <property type="molecule type" value="Genomic_DNA"/>
</dbReference>
<feature type="domain" description="Nucleoside transporter/FeoB GTPase Gate" evidence="10">
    <location>
        <begin position="255"/>
        <end position="352"/>
    </location>
</feature>
<dbReference type="Pfam" id="PF07662">
    <property type="entry name" value="Nucleos_tra2_C"/>
    <property type="match status" value="1"/>
</dbReference>
<feature type="transmembrane region" description="Helical" evidence="7">
    <location>
        <begin position="547"/>
        <end position="568"/>
    </location>
</feature>
<feature type="transmembrane region" description="Helical" evidence="7">
    <location>
        <begin position="416"/>
        <end position="438"/>
    </location>
</feature>
<comment type="subcellular location">
    <subcellularLocation>
        <location evidence="1">Cell membrane</location>
        <topology evidence="1">Multi-pass membrane protein</topology>
    </subcellularLocation>
</comment>
<dbReference type="OrthoDB" id="6075923at2759"/>
<reference evidence="11" key="1">
    <citation type="submission" date="2020-12" db="EMBL/GenBank/DDBJ databases">
        <title>Metabolic potential, ecology and presence of endohyphal bacteria is reflected in genomic diversity of Mucoromycotina.</title>
        <authorList>
            <person name="Muszewska A."/>
            <person name="Okrasinska A."/>
            <person name="Steczkiewicz K."/>
            <person name="Drgas O."/>
            <person name="Orlowska M."/>
            <person name="Perlinska-Lenart U."/>
            <person name="Aleksandrzak-Piekarczyk T."/>
            <person name="Szatraj K."/>
            <person name="Zielenkiewicz U."/>
            <person name="Pilsyk S."/>
            <person name="Malc E."/>
            <person name="Mieczkowski P."/>
            <person name="Kruszewska J.S."/>
            <person name="Biernat P."/>
            <person name="Pawlowska J."/>
        </authorList>
    </citation>
    <scope>NUCLEOTIDE SEQUENCE</scope>
    <source>
        <strain evidence="11">CBS 226.32</strain>
    </source>
</reference>
<dbReference type="InterPro" id="IPR011642">
    <property type="entry name" value="Gate_dom"/>
</dbReference>
<dbReference type="InterPro" id="IPR011657">
    <property type="entry name" value="CNT_C_dom"/>
</dbReference>
<feature type="transmembrane region" description="Helical" evidence="7">
    <location>
        <begin position="194"/>
        <end position="212"/>
    </location>
</feature>
<dbReference type="InterPro" id="IPR008276">
    <property type="entry name" value="C_nuclsd_transpt"/>
</dbReference>
<proteinExistence type="inferred from homology"/>
<evidence type="ECO:0000259" key="8">
    <source>
        <dbReference type="Pfam" id="PF01773"/>
    </source>
</evidence>
<evidence type="ECO:0000313" key="12">
    <source>
        <dbReference type="Proteomes" id="UP000650833"/>
    </source>
</evidence>
<dbReference type="GO" id="GO:0015293">
    <property type="term" value="F:symporter activity"/>
    <property type="evidence" value="ECO:0007669"/>
    <property type="project" value="TreeGrafter"/>
</dbReference>
<keyword evidence="3" id="KW-1003">Cell membrane</keyword>
<protein>
    <submittedName>
        <fullName evidence="11">Uncharacterized protein</fullName>
    </submittedName>
</protein>
<feature type="transmembrane region" description="Helical" evidence="7">
    <location>
        <begin position="450"/>
        <end position="468"/>
    </location>
</feature>
<accession>A0A8H7R5W8</accession>
<feature type="transmembrane region" description="Helical" evidence="7">
    <location>
        <begin position="514"/>
        <end position="535"/>
    </location>
</feature>
<dbReference type="InterPro" id="IPR002668">
    <property type="entry name" value="CNT_N_dom"/>
</dbReference>
<keyword evidence="12" id="KW-1185">Reference proteome</keyword>
<sequence>MQKENTDSSISVFHTTDEENNSSYYMHAIGIKSESDQHYNSSFNSNDCSSTNSTDKSKNKFTSVLIWLALTGYICAAYALQIPKGYNQELLVLGIMYAYITCYILFCHVPTTIITTPWKKCIHNMSNLISKRTNHHVRTIVYGFIVLCIITATVFSFPEKEESPRLRRLISLFGLFVFIFGTFASSVHRKHVQWNTIITAILMQFLLALFVFRSSVGHDLFKWIAGFAEGYLHNAWYGAEFVFGTAAVNANTFALNVFPALIFFASTVQMLYYLGTIQWLLKKIAVIFIAVLGISGAESIVAVASPFLGACENALLIEPLVPTLTKSELHQILTSGFATISGSVLYGYIAMGVSGQALLTSCIMSIPCSVAISKLRYPETEESNTKQNAEIPGHKDDDTANILHALGKGAEVGVKIALLIMANIISILGALYAINSFLTWLGNFLTIKNLTLELITGYLFVPIAWLIGVDDKDLVIVGRLMATKIWSNEFIAYKQLIDTYKGQLSARSQIVTTYALCGFANFGSVGMQVGVLGSLAPSRTGEISQLAISALICGSLSTWLSASIAGMLI</sequence>
<evidence type="ECO:0000259" key="9">
    <source>
        <dbReference type="Pfam" id="PF07662"/>
    </source>
</evidence>
<feature type="transmembrane region" description="Helical" evidence="7">
    <location>
        <begin position="169"/>
        <end position="187"/>
    </location>
</feature>
<feature type="transmembrane region" description="Helical" evidence="7">
    <location>
        <begin position="139"/>
        <end position="157"/>
    </location>
</feature>
<gene>
    <name evidence="11" type="ORF">INT46_002137</name>
</gene>
<keyword evidence="6 7" id="KW-0472">Membrane</keyword>
<feature type="domain" description="Concentrative nucleoside transporter N-terminal" evidence="8">
    <location>
        <begin position="173"/>
        <end position="245"/>
    </location>
</feature>
<evidence type="ECO:0000256" key="6">
    <source>
        <dbReference type="ARBA" id="ARBA00023136"/>
    </source>
</evidence>
<evidence type="ECO:0000256" key="7">
    <source>
        <dbReference type="SAM" id="Phobius"/>
    </source>
</evidence>
<dbReference type="PANTHER" id="PTHR10590">
    <property type="entry name" value="SODIUM/NUCLEOSIDE COTRANSPORTER"/>
    <property type="match status" value="1"/>
</dbReference>
<evidence type="ECO:0000313" key="11">
    <source>
        <dbReference type="EMBL" id="KAG2204490.1"/>
    </source>
</evidence>
<dbReference type="GO" id="GO:0005886">
    <property type="term" value="C:plasma membrane"/>
    <property type="evidence" value="ECO:0007669"/>
    <property type="project" value="UniProtKB-SubCell"/>
</dbReference>
<feature type="transmembrane region" description="Helical" evidence="7">
    <location>
        <begin position="94"/>
        <end position="118"/>
    </location>
</feature>
<organism evidence="11 12">
    <name type="scientific">Mucor plumbeus</name>
    <dbReference type="NCBI Taxonomy" id="97098"/>
    <lineage>
        <taxon>Eukaryota</taxon>
        <taxon>Fungi</taxon>
        <taxon>Fungi incertae sedis</taxon>
        <taxon>Mucoromycota</taxon>
        <taxon>Mucoromycotina</taxon>
        <taxon>Mucoromycetes</taxon>
        <taxon>Mucorales</taxon>
        <taxon>Mucorineae</taxon>
        <taxon>Mucoraceae</taxon>
        <taxon>Mucor</taxon>
    </lineage>
</organism>
<feature type="transmembrane region" description="Helical" evidence="7">
    <location>
        <begin position="286"/>
        <end position="309"/>
    </location>
</feature>
<dbReference type="GO" id="GO:0005337">
    <property type="term" value="F:nucleoside transmembrane transporter activity"/>
    <property type="evidence" value="ECO:0007669"/>
    <property type="project" value="InterPro"/>
</dbReference>
<keyword evidence="5 7" id="KW-1133">Transmembrane helix</keyword>